<feature type="transmembrane region" description="Helical" evidence="9">
    <location>
        <begin position="476"/>
        <end position="494"/>
    </location>
</feature>
<keyword evidence="6 9" id="KW-1133">Transmembrane helix</keyword>
<proteinExistence type="inferred from homology"/>
<evidence type="ECO:0000313" key="12">
    <source>
        <dbReference type="Proteomes" id="UP000250266"/>
    </source>
</evidence>
<name>A0A8E2EET9_9PEZI</name>
<organism evidence="11 12">
    <name type="scientific">Lepidopterella palustris CBS 459.81</name>
    <dbReference type="NCBI Taxonomy" id="1314670"/>
    <lineage>
        <taxon>Eukaryota</taxon>
        <taxon>Fungi</taxon>
        <taxon>Dikarya</taxon>
        <taxon>Ascomycota</taxon>
        <taxon>Pezizomycotina</taxon>
        <taxon>Dothideomycetes</taxon>
        <taxon>Pleosporomycetidae</taxon>
        <taxon>Mytilinidiales</taxon>
        <taxon>Argynnaceae</taxon>
        <taxon>Lepidopterella</taxon>
    </lineage>
</organism>
<dbReference type="GO" id="GO:0015179">
    <property type="term" value="F:L-amino acid transmembrane transporter activity"/>
    <property type="evidence" value="ECO:0007669"/>
    <property type="project" value="TreeGrafter"/>
</dbReference>
<keyword evidence="3" id="KW-0813">Transport</keyword>
<dbReference type="Pfam" id="PF01490">
    <property type="entry name" value="Aa_trans"/>
    <property type="match status" value="1"/>
</dbReference>
<evidence type="ECO:0000256" key="5">
    <source>
        <dbReference type="ARBA" id="ARBA00022970"/>
    </source>
</evidence>
<feature type="transmembrane region" description="Helical" evidence="9">
    <location>
        <begin position="434"/>
        <end position="455"/>
    </location>
</feature>
<gene>
    <name evidence="11" type="ORF">K432DRAFT_441400</name>
</gene>
<feature type="region of interest" description="Disordered" evidence="8">
    <location>
        <begin position="1"/>
        <end position="66"/>
    </location>
</feature>
<dbReference type="InterPro" id="IPR013057">
    <property type="entry name" value="AA_transpt_TM"/>
</dbReference>
<evidence type="ECO:0000256" key="7">
    <source>
        <dbReference type="ARBA" id="ARBA00023136"/>
    </source>
</evidence>
<comment type="similarity">
    <text evidence="2">Belongs to the amino acid/polyamine transporter 2 family.</text>
</comment>
<feature type="transmembrane region" description="Helical" evidence="9">
    <location>
        <begin position="370"/>
        <end position="387"/>
    </location>
</feature>
<keyword evidence="4 9" id="KW-0812">Transmembrane</keyword>
<dbReference type="EMBL" id="KV744880">
    <property type="protein sequence ID" value="OCK82720.1"/>
    <property type="molecule type" value="Genomic_DNA"/>
</dbReference>
<dbReference type="OrthoDB" id="655540at2759"/>
<keyword evidence="7 9" id="KW-0472">Membrane</keyword>
<evidence type="ECO:0000256" key="6">
    <source>
        <dbReference type="ARBA" id="ARBA00022989"/>
    </source>
</evidence>
<dbReference type="Proteomes" id="UP000250266">
    <property type="component" value="Unassembled WGS sequence"/>
</dbReference>
<feature type="domain" description="Amino acid transporter transmembrane" evidence="10">
    <location>
        <begin position="255"/>
        <end position="651"/>
    </location>
</feature>
<feature type="transmembrane region" description="Helical" evidence="9">
    <location>
        <begin position="287"/>
        <end position="308"/>
    </location>
</feature>
<evidence type="ECO:0000256" key="1">
    <source>
        <dbReference type="ARBA" id="ARBA00004141"/>
    </source>
</evidence>
<evidence type="ECO:0000256" key="2">
    <source>
        <dbReference type="ARBA" id="ARBA00008066"/>
    </source>
</evidence>
<feature type="transmembrane region" description="Helical" evidence="9">
    <location>
        <begin position="262"/>
        <end position="281"/>
    </location>
</feature>
<feature type="transmembrane region" description="Helical" evidence="9">
    <location>
        <begin position="632"/>
        <end position="653"/>
    </location>
</feature>
<feature type="transmembrane region" description="Helical" evidence="9">
    <location>
        <begin position="394"/>
        <end position="414"/>
    </location>
</feature>
<feature type="transmembrane region" description="Helical" evidence="9">
    <location>
        <begin position="599"/>
        <end position="620"/>
    </location>
</feature>
<feature type="transmembrane region" description="Helical" evidence="9">
    <location>
        <begin position="334"/>
        <end position="355"/>
    </location>
</feature>
<keyword evidence="5" id="KW-0029">Amino-acid transport</keyword>
<dbReference type="AlphaFoldDB" id="A0A8E2EET9"/>
<dbReference type="PANTHER" id="PTHR22950:SF692">
    <property type="entry name" value="TRANSMEMBRANE AMINO ACID TRANSPORTER FAMILY PROTEIN"/>
    <property type="match status" value="1"/>
</dbReference>
<feature type="transmembrane region" description="Helical" evidence="9">
    <location>
        <begin position="514"/>
        <end position="534"/>
    </location>
</feature>
<accession>A0A8E2EET9</accession>
<evidence type="ECO:0000256" key="8">
    <source>
        <dbReference type="SAM" id="MobiDB-lite"/>
    </source>
</evidence>
<feature type="transmembrane region" description="Helical" evidence="9">
    <location>
        <begin position="573"/>
        <end position="593"/>
    </location>
</feature>
<dbReference type="PANTHER" id="PTHR22950">
    <property type="entry name" value="AMINO ACID TRANSPORTER"/>
    <property type="match status" value="1"/>
</dbReference>
<evidence type="ECO:0000259" key="10">
    <source>
        <dbReference type="Pfam" id="PF01490"/>
    </source>
</evidence>
<reference evidence="11 12" key="1">
    <citation type="journal article" date="2016" name="Nat. Commun.">
        <title>Ectomycorrhizal ecology is imprinted in the genome of the dominant symbiotic fungus Cenococcum geophilum.</title>
        <authorList>
            <consortium name="DOE Joint Genome Institute"/>
            <person name="Peter M."/>
            <person name="Kohler A."/>
            <person name="Ohm R.A."/>
            <person name="Kuo A."/>
            <person name="Krutzmann J."/>
            <person name="Morin E."/>
            <person name="Arend M."/>
            <person name="Barry K.W."/>
            <person name="Binder M."/>
            <person name="Choi C."/>
            <person name="Clum A."/>
            <person name="Copeland A."/>
            <person name="Grisel N."/>
            <person name="Haridas S."/>
            <person name="Kipfer T."/>
            <person name="LaButti K."/>
            <person name="Lindquist E."/>
            <person name="Lipzen A."/>
            <person name="Maire R."/>
            <person name="Meier B."/>
            <person name="Mihaltcheva S."/>
            <person name="Molinier V."/>
            <person name="Murat C."/>
            <person name="Poggeler S."/>
            <person name="Quandt C.A."/>
            <person name="Sperisen C."/>
            <person name="Tritt A."/>
            <person name="Tisserant E."/>
            <person name="Crous P.W."/>
            <person name="Henrissat B."/>
            <person name="Nehls U."/>
            <person name="Egli S."/>
            <person name="Spatafora J.W."/>
            <person name="Grigoriev I.V."/>
            <person name="Martin F.M."/>
        </authorList>
    </citation>
    <scope>NUCLEOTIDE SEQUENCE [LARGE SCALE GENOMIC DNA]</scope>
    <source>
        <strain evidence="11 12">CBS 459.81</strain>
    </source>
</reference>
<evidence type="ECO:0000256" key="4">
    <source>
        <dbReference type="ARBA" id="ARBA00022692"/>
    </source>
</evidence>
<dbReference type="GO" id="GO:0005774">
    <property type="term" value="C:vacuolar membrane"/>
    <property type="evidence" value="ECO:0007669"/>
    <property type="project" value="TreeGrafter"/>
</dbReference>
<sequence length="660" mass="72199">MDIKGKQPSTWDEYDHGAHRGSVGSAGSRIQWDELSRHQSGRSGSLMQGGSPGRHDQQGDLRRRRSSMSMRLNAIGDVGGVNSINNFARSWQRAAGFFEITPVRASFRIEPEDEPGAFLREGLSPAQDQQSLLRAALEQEGGSPSNNVFDEENGASEETYLLPQNVEQRLHKTRSFRDESIFTIEPSLASPFGGSYGTTYGSLPARATEVSMRHAGRLLTEEQLKGVAEPEQEREPLIVKQIEEGGQIINVVIGKSTLPQTIFNSVNVLIGVGLLSLPLALKYSGWIIGMIFFLYSAVATSYTAKLLAKCLDVDSSLITFADLAYVSFGHRARVATSILFTVELVATCVALVILFADSLDALVPGWGTEAWKVVCGLLVIPLGFLPLRLLSFTSVLGILCCLGIVLAVWIDGAIKPHQPGSLREPATQYLFPSNWLTVPLSFGLLMSPWGGHSVFPNIYRDMRHPYKYRKSVNITYIFTYLLDLGMACAGLLMFGDSIRDEITSNIFLTKGYPAAINVFIAICIAIIPLTKVPLNARPIITTLEILAGLDNRALAQSSSMTGMSSMNRGILKFLLRICTTVLFVLIAIVFPSFDRIMTLLGSVACFTICIILPLAFHLKLFGKELGTLEKALNWTLMGVSAIMAILGTVFAFFPREMLGA</sequence>
<keyword evidence="12" id="KW-1185">Reference proteome</keyword>
<evidence type="ECO:0000256" key="9">
    <source>
        <dbReference type="SAM" id="Phobius"/>
    </source>
</evidence>
<comment type="subcellular location">
    <subcellularLocation>
        <location evidence="1">Membrane</location>
        <topology evidence="1">Multi-pass membrane protein</topology>
    </subcellularLocation>
</comment>
<evidence type="ECO:0000313" key="11">
    <source>
        <dbReference type="EMBL" id="OCK82720.1"/>
    </source>
</evidence>
<evidence type="ECO:0000256" key="3">
    <source>
        <dbReference type="ARBA" id="ARBA00022448"/>
    </source>
</evidence>
<protein>
    <submittedName>
        <fullName evidence="11">Vacuolar amino acid transporter-like protein 1</fullName>
    </submittedName>
</protein>